<protein>
    <submittedName>
        <fullName evidence="2">Acyl carrier protein</fullName>
    </submittedName>
</protein>
<proteinExistence type="predicted"/>
<evidence type="ECO:0000259" key="1">
    <source>
        <dbReference type="PROSITE" id="PS50075"/>
    </source>
</evidence>
<dbReference type="OrthoDB" id="677810at2"/>
<accession>A0A089M334</accession>
<dbReference type="RefSeq" id="WP_025707639.1">
    <property type="nucleotide sequence ID" value="NZ_CP009287.1"/>
</dbReference>
<reference evidence="2 3" key="1">
    <citation type="submission" date="2014-08" db="EMBL/GenBank/DDBJ databases">
        <title>Comparative genomics of the Paenibacillus odorifer group.</title>
        <authorList>
            <person name="den Bakker H.C."/>
            <person name="Tsai Y.-C."/>
            <person name="Martin N."/>
            <person name="Korlach J."/>
            <person name="Wiedmann M."/>
        </authorList>
    </citation>
    <scope>NUCLEOTIDE SEQUENCE [LARGE SCALE GENOMIC DNA]</scope>
    <source>
        <strain evidence="2 3">DSM 15220</strain>
    </source>
</reference>
<keyword evidence="3" id="KW-1185">Reference proteome</keyword>
<dbReference type="InterPro" id="IPR009081">
    <property type="entry name" value="PP-bd_ACP"/>
</dbReference>
<dbReference type="SUPFAM" id="SSF47336">
    <property type="entry name" value="ACP-like"/>
    <property type="match status" value="1"/>
</dbReference>
<dbReference type="Gene3D" id="1.10.1200.10">
    <property type="entry name" value="ACP-like"/>
    <property type="match status" value="1"/>
</dbReference>
<dbReference type="STRING" id="189425.PGRAT_08080"/>
<feature type="domain" description="Carrier" evidence="1">
    <location>
        <begin position="1"/>
        <end position="80"/>
    </location>
</feature>
<dbReference type="EMBL" id="CP009287">
    <property type="protein sequence ID" value="AIQ67602.1"/>
    <property type="molecule type" value="Genomic_DNA"/>
</dbReference>
<dbReference type="eggNOG" id="COG0236">
    <property type="taxonomic scope" value="Bacteria"/>
</dbReference>
<dbReference type="InterPro" id="IPR036736">
    <property type="entry name" value="ACP-like_sf"/>
</dbReference>
<gene>
    <name evidence="2" type="ORF">PGRAT_08080</name>
</gene>
<evidence type="ECO:0000313" key="3">
    <source>
        <dbReference type="Proteomes" id="UP000029500"/>
    </source>
</evidence>
<organism evidence="2 3">
    <name type="scientific">Paenibacillus graminis</name>
    <dbReference type="NCBI Taxonomy" id="189425"/>
    <lineage>
        <taxon>Bacteria</taxon>
        <taxon>Bacillati</taxon>
        <taxon>Bacillota</taxon>
        <taxon>Bacilli</taxon>
        <taxon>Bacillales</taxon>
        <taxon>Paenibacillaceae</taxon>
        <taxon>Paenibacillus</taxon>
    </lineage>
</organism>
<name>A0A089M334_9BACL</name>
<dbReference type="Proteomes" id="UP000029500">
    <property type="component" value="Chromosome"/>
</dbReference>
<dbReference type="HOGENOM" id="CLU_108696_16_4_9"/>
<dbReference type="PROSITE" id="PS50075">
    <property type="entry name" value="CARRIER"/>
    <property type="match status" value="1"/>
</dbReference>
<sequence length="83" mass="9809">MSMHEQIRNFIQDNLVVFDDDVEFSNEDNIFELGFVNSLFAMKLVTYIESEFNTTIESEEMDINNFNTIDNIVNFIHSKTVYQ</sequence>
<dbReference type="Pfam" id="PF00550">
    <property type="entry name" value="PP-binding"/>
    <property type="match status" value="1"/>
</dbReference>
<evidence type="ECO:0000313" key="2">
    <source>
        <dbReference type="EMBL" id="AIQ67602.1"/>
    </source>
</evidence>
<dbReference type="KEGG" id="pgm:PGRAT_08080"/>
<dbReference type="AlphaFoldDB" id="A0A089M334"/>